<sequence>MGPVATAVPPSPVPAGKAKKPIPPGIQTNGAGPSPSPSPTMTTKKAPNSAKAASIPPPPTPNGTGGQAQKAPQNRPRREASAQLSRTSRNSVSLRASSVADEMIAQASKPPGSKTSREILKTFVGNPPSIIVHLHPTNFRFDQQDGAFSYTSPMKVFLEHIRNRTVPHELDLLRGLHSSGVPFYEGCLIVQVHDHKSVAQANNTPKAAAKTNTATISSIHNYNPYLTPSTTNYPKTEPQPVADADAGAGGQSVEKKVEEHNKENILSPPLPTNPKTTPRKPTITTVVLHPTQQSLLAELLIKASTPSATADGKDDPLAPPTPATAAPSSTNKTPRPAKRQKREPMEIDGSNINAVEGQILLHTLPPLDLEPARNKEDVIALLEKHEKEQPMHSEPLPKPKARKRTVAEMAADQALIAGQERYMLTLDERLGPAVNGAQGASAGGDGDMRGGGAAFEPGFERLRVIMDIKREHAERAEKERLQQVENQKRLEQQRQQQQQQEQQAALQRQQEAERLRKEALQRDMLARRQQQEEAQRKAQQAQAQAQAAKLKQQQQQAKNLAQAQNANAAKAAAAAKAKATAAAAAAANANANANANAVSSGPLANGIQSAQAAQRFHQQVAQPQASSPAVRQGTPHSMSSPMVSGVAMQPSNSNMAGSPPRPPSAMQTHTPMAVAMSHSMSARGSQQSHPAGTPRMPNGTPNMAHTTPINRPASLQTPRMSQASPPPPMAAQGSQMGQLMGNPAVSQQMLQQNAIAQQLAVQQQQLAAQQKRMLAQQHLGQPIQNGMMNGMNGMNPQNLTPQQQQQLQQHRLQQILMQQQQQQLQQQMQQQQNQLHPQQQQQQQQRAGMMNPLAQQYAQSMSQMQGQLSPQMQAQLQAQMARMNHANQMNQNGGNQMGRPMMPNQAMMNNGDPASMQAALVQMQQMQQQQQQAVQQSQQQQMQQQLQARGQHLYKVNFAKFAAQFGGAMENIPAEALEKFKKDCMLQARTNLLQMQQARQQQAQAQLQAQHHMAMQQPQGMMGGHQGM</sequence>
<feature type="region of interest" description="Disordered" evidence="2">
    <location>
        <begin position="435"/>
        <end position="454"/>
    </location>
</feature>
<feature type="compositionally biased region" description="Low complexity" evidence="2">
    <location>
        <begin position="537"/>
        <end position="546"/>
    </location>
</feature>
<reference evidence="4" key="1">
    <citation type="submission" date="2018-03" db="EMBL/GenBank/DDBJ databases">
        <authorList>
            <person name="Guldener U."/>
        </authorList>
    </citation>
    <scope>NUCLEOTIDE SEQUENCE</scope>
</reference>
<dbReference type="Proteomes" id="UP001187682">
    <property type="component" value="Unassembled WGS sequence"/>
</dbReference>
<protein>
    <recommendedName>
        <fullName evidence="3">Spt20-like SEP domain-containing protein</fullName>
    </recommendedName>
</protein>
<keyword evidence="5" id="KW-1185">Reference proteome</keyword>
<feature type="compositionally biased region" description="Basic and acidic residues" evidence="2">
    <location>
        <begin position="253"/>
        <end position="263"/>
    </location>
</feature>
<accession>A0AAE8SXI1</accession>
<dbReference type="PANTHER" id="PTHR24216">
    <property type="entry name" value="PAXILLIN-RELATED"/>
    <property type="match status" value="1"/>
</dbReference>
<dbReference type="AlphaFoldDB" id="A0AAE8SXI1"/>
<feature type="compositionally biased region" description="Gly residues" evidence="2">
    <location>
        <begin position="441"/>
        <end position="453"/>
    </location>
</feature>
<evidence type="ECO:0000256" key="2">
    <source>
        <dbReference type="SAM" id="MobiDB-lite"/>
    </source>
</evidence>
<feature type="compositionally biased region" description="Low complexity" evidence="2">
    <location>
        <begin position="493"/>
        <end position="509"/>
    </location>
</feature>
<evidence type="ECO:0000259" key="3">
    <source>
        <dbReference type="Pfam" id="PF12090"/>
    </source>
</evidence>
<feature type="region of interest" description="Disordered" evidence="2">
    <location>
        <begin position="229"/>
        <end position="281"/>
    </location>
</feature>
<feature type="compositionally biased region" description="Low complexity" evidence="2">
    <location>
        <begin position="42"/>
        <end position="54"/>
    </location>
</feature>
<name>A0AAE8SXI1_9PEZI</name>
<feature type="region of interest" description="Disordered" evidence="2">
    <location>
        <begin position="526"/>
        <end position="546"/>
    </location>
</feature>
<dbReference type="EMBL" id="ONZQ02000009">
    <property type="protein sequence ID" value="SPO03977.1"/>
    <property type="molecule type" value="Genomic_DNA"/>
</dbReference>
<dbReference type="InterPro" id="IPR046468">
    <property type="entry name" value="Spt20-like_SEP"/>
</dbReference>
<feature type="compositionally biased region" description="Polar residues" evidence="2">
    <location>
        <begin position="699"/>
        <end position="719"/>
    </location>
</feature>
<proteinExistence type="predicted"/>
<feature type="coiled-coil region" evidence="1">
    <location>
        <begin position="916"/>
        <end position="943"/>
    </location>
</feature>
<feature type="compositionally biased region" description="Polar residues" evidence="2">
    <location>
        <begin position="82"/>
        <end position="96"/>
    </location>
</feature>
<comment type="caution">
    <text evidence="4">The sequence shown here is derived from an EMBL/GenBank/DDBJ whole genome shotgun (WGS) entry which is preliminary data.</text>
</comment>
<feature type="domain" description="Spt20-like SEP" evidence="3">
    <location>
        <begin position="126"/>
        <end position="384"/>
    </location>
</feature>
<gene>
    <name evidence="4" type="ORF">DNG_06660</name>
</gene>
<feature type="coiled-coil region" evidence="1">
    <location>
        <begin position="814"/>
        <end position="841"/>
    </location>
</feature>
<evidence type="ECO:0000313" key="4">
    <source>
        <dbReference type="EMBL" id="SPO03977.1"/>
    </source>
</evidence>
<feature type="region of interest" description="Disordered" evidence="2">
    <location>
        <begin position="306"/>
        <end position="347"/>
    </location>
</feature>
<dbReference type="Pfam" id="PF12090">
    <property type="entry name" value="Spt20_SEP"/>
    <property type="match status" value="1"/>
</dbReference>
<feature type="region of interest" description="Disordered" evidence="2">
    <location>
        <begin position="485"/>
        <end position="511"/>
    </location>
</feature>
<evidence type="ECO:0000256" key="1">
    <source>
        <dbReference type="SAM" id="Coils"/>
    </source>
</evidence>
<feature type="region of interest" description="Disordered" evidence="2">
    <location>
        <begin position="1"/>
        <end position="97"/>
    </location>
</feature>
<evidence type="ECO:0000313" key="5">
    <source>
        <dbReference type="Proteomes" id="UP001187682"/>
    </source>
</evidence>
<feature type="region of interest" description="Disordered" evidence="2">
    <location>
        <begin position="609"/>
        <end position="737"/>
    </location>
</feature>
<feature type="compositionally biased region" description="Basic and acidic residues" evidence="2">
    <location>
        <begin position="526"/>
        <end position="536"/>
    </location>
</feature>
<organism evidence="4 5">
    <name type="scientific">Cephalotrichum gorgonifer</name>
    <dbReference type="NCBI Taxonomy" id="2041049"/>
    <lineage>
        <taxon>Eukaryota</taxon>
        <taxon>Fungi</taxon>
        <taxon>Dikarya</taxon>
        <taxon>Ascomycota</taxon>
        <taxon>Pezizomycotina</taxon>
        <taxon>Sordariomycetes</taxon>
        <taxon>Hypocreomycetidae</taxon>
        <taxon>Microascales</taxon>
        <taxon>Microascaceae</taxon>
        <taxon>Cephalotrichum</taxon>
    </lineage>
</organism>
<feature type="compositionally biased region" description="Polar residues" evidence="2">
    <location>
        <begin position="678"/>
        <end position="690"/>
    </location>
</feature>
<dbReference type="PANTHER" id="PTHR24216:SF65">
    <property type="entry name" value="PAXILLIN-LIKE PROTEIN 1"/>
    <property type="match status" value="1"/>
</dbReference>
<feature type="compositionally biased region" description="Low complexity" evidence="2">
    <location>
        <begin position="618"/>
        <end position="630"/>
    </location>
</feature>
<keyword evidence="1" id="KW-0175">Coiled coil</keyword>